<dbReference type="InterPro" id="IPR052895">
    <property type="entry name" value="HetReg/Transcr_Mod"/>
</dbReference>
<accession>W9C7W4</accession>
<dbReference type="PANTHER" id="PTHR24148:SF77">
    <property type="entry name" value="HETEROKARYON INCOMPATIBILITY DOMAIN-CONTAINING PROTEIN"/>
    <property type="match status" value="1"/>
</dbReference>
<evidence type="ECO:0000313" key="2">
    <source>
        <dbReference type="EMBL" id="ESZ91946.1"/>
    </source>
</evidence>
<dbReference type="InterPro" id="IPR010730">
    <property type="entry name" value="HET"/>
</dbReference>
<gene>
    <name evidence="2" type="ORF">SBOR_7691</name>
</gene>
<dbReference type="AlphaFoldDB" id="W9C7W4"/>
<dbReference type="Pfam" id="PF06985">
    <property type="entry name" value="HET"/>
    <property type="match status" value="1"/>
</dbReference>
<keyword evidence="3" id="KW-1185">Reference proteome</keyword>
<dbReference type="Pfam" id="PF26639">
    <property type="entry name" value="Het-6_barrel"/>
    <property type="match status" value="1"/>
</dbReference>
<reference evidence="2 3" key="1">
    <citation type="journal article" date="2014" name="Genome Announc.">
        <title>Draft genome sequence of Sclerotinia borealis, a psychrophilic plant pathogenic fungus.</title>
        <authorList>
            <person name="Mardanov A.V."/>
            <person name="Beletsky A.V."/>
            <person name="Kadnikov V.V."/>
            <person name="Ignatov A.N."/>
            <person name="Ravin N.V."/>
        </authorList>
    </citation>
    <scope>NUCLEOTIDE SEQUENCE [LARGE SCALE GENOMIC DNA]</scope>
    <source>
        <strain evidence="3">F-4157</strain>
    </source>
</reference>
<dbReference type="HOGENOM" id="CLU_004184_7_2_1"/>
<dbReference type="Proteomes" id="UP000019487">
    <property type="component" value="Unassembled WGS sequence"/>
</dbReference>
<evidence type="ECO:0000259" key="1">
    <source>
        <dbReference type="Pfam" id="PF06985"/>
    </source>
</evidence>
<dbReference type="PANTHER" id="PTHR24148">
    <property type="entry name" value="ANKYRIN REPEAT DOMAIN-CONTAINING PROTEIN 39 HOMOLOG-RELATED"/>
    <property type="match status" value="1"/>
</dbReference>
<organism evidence="2 3">
    <name type="scientific">Sclerotinia borealis (strain F-4128)</name>
    <dbReference type="NCBI Taxonomy" id="1432307"/>
    <lineage>
        <taxon>Eukaryota</taxon>
        <taxon>Fungi</taxon>
        <taxon>Dikarya</taxon>
        <taxon>Ascomycota</taxon>
        <taxon>Pezizomycotina</taxon>
        <taxon>Leotiomycetes</taxon>
        <taxon>Helotiales</taxon>
        <taxon>Sclerotiniaceae</taxon>
        <taxon>Sclerotinia</taxon>
    </lineage>
</organism>
<evidence type="ECO:0000313" key="3">
    <source>
        <dbReference type="Proteomes" id="UP000019487"/>
    </source>
</evidence>
<sequence length="606" mass="68706">MESSKNRVPYDLLNREKQEFRLLNLKPSQDFDSIIECSLFTSTLKKPPLYEALSYVWGDATNTNSILVNGEAFEITTNLETALRYLRTPLEIRVLWIDAICINQLDNGERSHQVTCMKDIYENCWKGLLWLGPGSKSMDRGMEIARGLNFSHIKPDRQSERIEDIVNVEETAQGENSDDDTITHSQLIGSTAIGRRTFFALACVFVRPNLWKRVWIMQEIAYAPQPVLISGHSTLPWTALEDFLVTVDVFPDAFHETFGHRCYHETFKTAFSTIQAIQHQRLIVKNMDKGRDSHILDVLARFQTASSTDSRDKMFALLALSSNTLGMKADYSASTRSVFTKFATAYINHTENLDILCQSRWGFHNHEEDVTNGIPSWVPDFEQRKPVRLIFAQRGIFGAGGSKCRLPCNVTDKGELIVDGVTLGEIRKLSKETRKSQIAEWMPDEIKALETSLYAPFISMNAENAFQAFWRTLLSDCFRYPMRRLNEEEISSYGSVFTSWKRGDTTTIELPNFDMAAELSDRRFAITENGLYCLTTLDALDGDLIVVLNGAKVPVVLRKRTGNPGGSRDKCEYVLVGPAYVHGLMDGEAMMLADEGRLEKQEFILA</sequence>
<protein>
    <recommendedName>
        <fullName evidence="1">Heterokaryon incompatibility domain-containing protein</fullName>
    </recommendedName>
</protein>
<comment type="caution">
    <text evidence="2">The sequence shown here is derived from an EMBL/GenBank/DDBJ whole genome shotgun (WGS) entry which is preliminary data.</text>
</comment>
<feature type="domain" description="Heterokaryon incompatibility" evidence="1">
    <location>
        <begin position="50"/>
        <end position="219"/>
    </location>
</feature>
<dbReference type="EMBL" id="AYSA01000444">
    <property type="protein sequence ID" value="ESZ91946.1"/>
    <property type="molecule type" value="Genomic_DNA"/>
</dbReference>
<dbReference type="OrthoDB" id="2157530at2759"/>
<name>W9C7W4_SCLBF</name>
<proteinExistence type="predicted"/>